<dbReference type="InterPro" id="IPR005811">
    <property type="entry name" value="SUCC_ACL_C"/>
</dbReference>
<feature type="domain" description="CoA-binding" evidence="2">
    <location>
        <begin position="188"/>
        <end position="281"/>
    </location>
</feature>
<comment type="caution">
    <text evidence="3">The sequence shown here is derived from an EMBL/GenBank/DDBJ whole genome shotgun (WGS) entry which is preliminary data.</text>
</comment>
<dbReference type="InterPro" id="IPR036291">
    <property type="entry name" value="NAD(P)-bd_dom_sf"/>
</dbReference>
<feature type="domain" description="ATP-citrate synthase/succinyl-CoA ligase C-terminal" evidence="1">
    <location>
        <begin position="347"/>
        <end position="498"/>
    </location>
</feature>
<dbReference type="Gene3D" id="3.40.50.261">
    <property type="entry name" value="Succinyl-CoA synthetase domains"/>
    <property type="match status" value="2"/>
</dbReference>
<gene>
    <name evidence="3" type="primary">fdrA</name>
    <name evidence="3" type="ORF">ES754_06095</name>
</gene>
<evidence type="ECO:0000313" key="4">
    <source>
        <dbReference type="Proteomes" id="UP000321903"/>
    </source>
</evidence>
<dbReference type="GO" id="GO:0006099">
    <property type="term" value="P:tricarboxylic acid cycle"/>
    <property type="evidence" value="ECO:0007669"/>
    <property type="project" value="TreeGrafter"/>
</dbReference>
<name>A0A5C7A4J6_9GAMM</name>
<dbReference type="SUPFAM" id="SSF52210">
    <property type="entry name" value="Succinyl-CoA synthetase domains"/>
    <property type="match status" value="2"/>
</dbReference>
<dbReference type="OrthoDB" id="5580580at2"/>
<dbReference type="Gene3D" id="3.40.50.720">
    <property type="entry name" value="NAD(P)-binding Rossmann-like Domain"/>
    <property type="match status" value="1"/>
</dbReference>
<sequence>MPVQTKILSGVYADSMTLMALSTKVNKLPGVQKAMIGMGTAMNKAVISDVGLMTPEVEAASTSDMIYAVECETEEMCAEVLAKIDELRTASVADQSQEKSYRSLNKAIEDNDSSLVVISVPGEYAANETRKALEQDKNVMIFSDNVTVEDELALKQFAHEKGLLVMGPDCGTAIINNVGLCFANAVSDGSVGVVAASGTGAQELSVQVDALGGGISQLIGVGGRDLSEEIGGIMMIDGLNMLAQDDQTKVIVLVSKPPAESVANNVLEVAKGIDKPVVVCFIGDGSTESDSTENSANLHFTNNTLEAAKKAVQAAGLSVDTDTKSYDFDYEKINASFAKSQKFIRGIFCGGTICDEVFYVLKHATDNVVSNVAKNAKDQLEIGATSHDHALLDMGSDEFTSGRPHPMIDPTARNARLVKEAQDPETAVLLLDFVLGYGSNDDPVGAAADSIKQAYTDAKKDKRSLQIIAYVLGTDRDPQGKKGQIDQLKDLGVHVVDSVVDMGNVALKMMPK</sequence>
<accession>A0A5C7A4J6</accession>
<dbReference type="GO" id="GO:0004776">
    <property type="term" value="F:succinate-CoA ligase (GDP-forming) activity"/>
    <property type="evidence" value="ECO:0007669"/>
    <property type="project" value="TreeGrafter"/>
</dbReference>
<dbReference type="Pfam" id="PF00549">
    <property type="entry name" value="Ligase_CoA"/>
    <property type="match status" value="1"/>
</dbReference>
<reference evidence="3 4" key="1">
    <citation type="submission" date="2019-08" db="EMBL/GenBank/DDBJ databases">
        <title>Genome sequence of Psychrobacter frigidicola ACAM304 (type strain).</title>
        <authorList>
            <person name="Bowman J.P."/>
        </authorList>
    </citation>
    <scope>NUCLEOTIDE SEQUENCE [LARGE SCALE GENOMIC DNA]</scope>
    <source>
        <strain evidence="3 4">ACAM 304</strain>
    </source>
</reference>
<dbReference type="PANTHER" id="PTHR11117:SF24">
    <property type="entry name" value="PROTEIN FDRA"/>
    <property type="match status" value="1"/>
</dbReference>
<dbReference type="GO" id="GO:0004775">
    <property type="term" value="F:succinate-CoA ligase (ADP-forming) activity"/>
    <property type="evidence" value="ECO:0007669"/>
    <property type="project" value="TreeGrafter"/>
</dbReference>
<protein>
    <submittedName>
        <fullName evidence="3">Acyl-CoA synthetase FdrA</fullName>
    </submittedName>
</protein>
<evidence type="ECO:0000313" key="3">
    <source>
        <dbReference type="EMBL" id="TXD98477.1"/>
    </source>
</evidence>
<dbReference type="Pfam" id="PF02629">
    <property type="entry name" value="CoA_binding"/>
    <property type="match status" value="1"/>
</dbReference>
<dbReference type="EMBL" id="VORZ01000001">
    <property type="protein sequence ID" value="TXD98477.1"/>
    <property type="molecule type" value="Genomic_DNA"/>
</dbReference>
<dbReference type="GO" id="GO:0005829">
    <property type="term" value="C:cytosol"/>
    <property type="evidence" value="ECO:0007669"/>
    <property type="project" value="TreeGrafter"/>
</dbReference>
<keyword evidence="4" id="KW-1185">Reference proteome</keyword>
<dbReference type="InterPro" id="IPR016102">
    <property type="entry name" value="Succinyl-CoA_synth-like"/>
</dbReference>
<organism evidence="3 4">
    <name type="scientific">Psychrobacter frigidicola</name>
    <dbReference type="NCBI Taxonomy" id="45611"/>
    <lineage>
        <taxon>Bacteria</taxon>
        <taxon>Pseudomonadati</taxon>
        <taxon>Pseudomonadota</taxon>
        <taxon>Gammaproteobacteria</taxon>
        <taxon>Moraxellales</taxon>
        <taxon>Moraxellaceae</taxon>
        <taxon>Psychrobacter</taxon>
    </lineage>
</organism>
<proteinExistence type="predicted"/>
<dbReference type="GO" id="GO:0009361">
    <property type="term" value="C:succinate-CoA ligase complex (ADP-forming)"/>
    <property type="evidence" value="ECO:0007669"/>
    <property type="project" value="TreeGrafter"/>
</dbReference>
<dbReference type="InterPro" id="IPR003781">
    <property type="entry name" value="CoA-bd"/>
</dbReference>
<dbReference type="PANTHER" id="PTHR11117">
    <property type="entry name" value="SUCCINYL-COA LIGASE SUBUNIT ALPHA"/>
    <property type="match status" value="1"/>
</dbReference>
<evidence type="ECO:0000259" key="1">
    <source>
        <dbReference type="Pfam" id="PF00549"/>
    </source>
</evidence>
<evidence type="ECO:0000259" key="2">
    <source>
        <dbReference type="Pfam" id="PF02629"/>
    </source>
</evidence>
<dbReference type="Proteomes" id="UP000321903">
    <property type="component" value="Unassembled WGS sequence"/>
</dbReference>
<dbReference type="AlphaFoldDB" id="A0A5C7A4J6"/>
<dbReference type="SUPFAM" id="SSF51735">
    <property type="entry name" value="NAD(P)-binding Rossmann-fold domains"/>
    <property type="match status" value="1"/>
</dbReference>
<dbReference type="RefSeq" id="WP_147222976.1">
    <property type="nucleotide sequence ID" value="NZ_CAJGYY010000001.1"/>
</dbReference>
<dbReference type="NCBIfam" id="NF004760">
    <property type="entry name" value="PRK06091.1"/>
    <property type="match status" value="1"/>
</dbReference>